<comment type="similarity">
    <text evidence="2">Belongs to the uracil-DNA glycosylase (UDG) superfamily. Type 4 (UDGa) family.</text>
</comment>
<keyword evidence="7" id="KW-0227">DNA damage</keyword>
<evidence type="ECO:0000259" key="12">
    <source>
        <dbReference type="SMART" id="SM00986"/>
    </source>
</evidence>
<dbReference type="Pfam" id="PF03167">
    <property type="entry name" value="UDG"/>
    <property type="match status" value="1"/>
</dbReference>
<evidence type="ECO:0000256" key="6">
    <source>
        <dbReference type="ARBA" id="ARBA00022723"/>
    </source>
</evidence>
<reference evidence="13 14" key="1">
    <citation type="journal article" date="2016" name="Front. Microbiol.">
        <title>Fuerstia marisgermanicae gen. nov., sp. nov., an Unusual Member of the Phylum Planctomycetes from the German Wadden Sea.</title>
        <authorList>
            <person name="Kohn T."/>
            <person name="Heuer A."/>
            <person name="Jogler M."/>
            <person name="Vollmers J."/>
            <person name="Boedeker C."/>
            <person name="Bunk B."/>
            <person name="Rast P."/>
            <person name="Borchert D."/>
            <person name="Glockner I."/>
            <person name="Freese H.M."/>
            <person name="Klenk H.P."/>
            <person name="Overmann J."/>
            <person name="Kaster A.K."/>
            <person name="Rohde M."/>
            <person name="Wiegand S."/>
            <person name="Jogler C."/>
        </authorList>
    </citation>
    <scope>NUCLEOTIDE SEQUENCE [LARGE SCALE GENOMIC DNA]</scope>
    <source>
        <strain evidence="13 14">NH11</strain>
    </source>
</reference>
<dbReference type="GO" id="GO:0051539">
    <property type="term" value="F:4 iron, 4 sulfur cluster binding"/>
    <property type="evidence" value="ECO:0007669"/>
    <property type="project" value="UniProtKB-KW"/>
</dbReference>
<evidence type="ECO:0000313" key="13">
    <source>
        <dbReference type="EMBL" id="APZ96308.1"/>
    </source>
</evidence>
<organism evidence="13 14">
    <name type="scientific">Fuerstiella marisgermanici</name>
    <dbReference type="NCBI Taxonomy" id="1891926"/>
    <lineage>
        <taxon>Bacteria</taxon>
        <taxon>Pseudomonadati</taxon>
        <taxon>Planctomycetota</taxon>
        <taxon>Planctomycetia</taxon>
        <taxon>Planctomycetales</taxon>
        <taxon>Planctomycetaceae</taxon>
        <taxon>Fuerstiella</taxon>
    </lineage>
</organism>
<evidence type="ECO:0000256" key="7">
    <source>
        <dbReference type="ARBA" id="ARBA00022763"/>
    </source>
</evidence>
<protein>
    <recommendedName>
        <fullName evidence="4">Type-4 uracil-DNA glycosylase</fullName>
        <ecNumber evidence="3">3.2.2.27</ecNumber>
    </recommendedName>
</protein>
<dbReference type="SMART" id="SM00987">
    <property type="entry name" value="UreE_C"/>
    <property type="match status" value="1"/>
</dbReference>
<evidence type="ECO:0000256" key="1">
    <source>
        <dbReference type="ARBA" id="ARBA00001400"/>
    </source>
</evidence>
<evidence type="ECO:0000256" key="8">
    <source>
        <dbReference type="ARBA" id="ARBA00022801"/>
    </source>
</evidence>
<dbReference type="EMBL" id="CP017641">
    <property type="protein sequence ID" value="APZ96308.1"/>
    <property type="molecule type" value="Genomic_DNA"/>
</dbReference>
<keyword evidence="14" id="KW-1185">Reference proteome</keyword>
<dbReference type="STRING" id="1891926.Fuma_05976"/>
<accession>A0A1P8WQH2</accession>
<dbReference type="CDD" id="cd10030">
    <property type="entry name" value="UDG-F4_TTUDGA_SPO1dp_like"/>
    <property type="match status" value="1"/>
</dbReference>
<keyword evidence="6" id="KW-0479">Metal-binding</keyword>
<keyword evidence="5" id="KW-0004">4Fe-4S</keyword>
<comment type="catalytic activity">
    <reaction evidence="1">
        <text>Hydrolyzes single-stranded DNA or mismatched double-stranded DNA and polynucleotides, releasing free uracil.</text>
        <dbReference type="EC" id="3.2.2.27"/>
    </reaction>
</comment>
<evidence type="ECO:0000256" key="11">
    <source>
        <dbReference type="ARBA" id="ARBA00023204"/>
    </source>
</evidence>
<sequence length="283" mass="30850">MAGSRNIRQFLQLLKSSGVSYLPTVVLPEVTARPRMGQKKAANPRNPVTALADATKAKTAAKLPTSADLRPGSATAPPPLEATKAVLAEVMETAEQKQDGLLKLADIVASCQRCEKLADSRRQTVFGVGNPDAEIMFIGEAPGADEDRQGEPFVGAAGQLLNKIIEACGLRRDEIYICNILRCRPPGNRNPLPQEVANCREFLDGQIKIVNPTHIVCWGTVAAQNLLQVTESVGRLRGQFLQHGDARVLCTYHPSYLLRNPSAKKQVWDDMKLFMKDRGVDLG</sequence>
<dbReference type="SMART" id="SM00986">
    <property type="entry name" value="UDG"/>
    <property type="match status" value="1"/>
</dbReference>
<proteinExistence type="inferred from homology"/>
<dbReference type="OrthoDB" id="5290748at2"/>
<dbReference type="GO" id="GO:0004844">
    <property type="term" value="F:uracil DNA N-glycosylase activity"/>
    <property type="evidence" value="ECO:0007669"/>
    <property type="project" value="UniProtKB-EC"/>
</dbReference>
<evidence type="ECO:0000256" key="5">
    <source>
        <dbReference type="ARBA" id="ARBA00022485"/>
    </source>
</evidence>
<evidence type="ECO:0000256" key="10">
    <source>
        <dbReference type="ARBA" id="ARBA00023014"/>
    </source>
</evidence>
<dbReference type="AlphaFoldDB" id="A0A1P8WQH2"/>
<dbReference type="SUPFAM" id="SSF52141">
    <property type="entry name" value="Uracil-DNA glycosylase-like"/>
    <property type="match status" value="1"/>
</dbReference>
<dbReference type="InterPro" id="IPR036895">
    <property type="entry name" value="Uracil-DNA_glycosylase-like_sf"/>
</dbReference>
<dbReference type="RefSeq" id="WP_077027350.1">
    <property type="nucleotide sequence ID" value="NZ_CP017641.1"/>
</dbReference>
<name>A0A1P8WQH2_9PLAN</name>
<dbReference type="PANTHER" id="PTHR33693">
    <property type="entry name" value="TYPE-5 URACIL-DNA GLYCOSYLASE"/>
    <property type="match status" value="1"/>
</dbReference>
<dbReference type="PANTHER" id="PTHR33693:SF1">
    <property type="entry name" value="TYPE-4 URACIL-DNA GLYCOSYLASE"/>
    <property type="match status" value="1"/>
</dbReference>
<dbReference type="InterPro" id="IPR051536">
    <property type="entry name" value="UDG_Type-4/5"/>
</dbReference>
<keyword evidence="8" id="KW-0378">Hydrolase</keyword>
<dbReference type="KEGG" id="fmr:Fuma_05976"/>
<keyword evidence="10" id="KW-0411">Iron-sulfur</keyword>
<dbReference type="Gene3D" id="3.40.470.10">
    <property type="entry name" value="Uracil-DNA glycosylase-like domain"/>
    <property type="match status" value="1"/>
</dbReference>
<evidence type="ECO:0000256" key="9">
    <source>
        <dbReference type="ARBA" id="ARBA00023004"/>
    </source>
</evidence>
<feature type="domain" description="Uracil-DNA glycosylase-like" evidence="12">
    <location>
        <begin position="126"/>
        <end position="272"/>
    </location>
</feature>
<dbReference type="NCBIfam" id="TIGR00758">
    <property type="entry name" value="UDG_fam4"/>
    <property type="match status" value="1"/>
</dbReference>
<dbReference type="InterPro" id="IPR005122">
    <property type="entry name" value="Uracil-DNA_glycosylase-like"/>
</dbReference>
<evidence type="ECO:0000256" key="2">
    <source>
        <dbReference type="ARBA" id="ARBA00006521"/>
    </source>
</evidence>
<dbReference type="EC" id="3.2.2.27" evidence="3"/>
<dbReference type="InterPro" id="IPR005273">
    <property type="entry name" value="Ura-DNA_glyco_family4"/>
</dbReference>
<evidence type="ECO:0000313" key="14">
    <source>
        <dbReference type="Proteomes" id="UP000187735"/>
    </source>
</evidence>
<dbReference type="Proteomes" id="UP000187735">
    <property type="component" value="Chromosome"/>
</dbReference>
<evidence type="ECO:0000256" key="3">
    <source>
        <dbReference type="ARBA" id="ARBA00012030"/>
    </source>
</evidence>
<dbReference type="GO" id="GO:0046872">
    <property type="term" value="F:metal ion binding"/>
    <property type="evidence" value="ECO:0007669"/>
    <property type="project" value="UniProtKB-KW"/>
</dbReference>
<keyword evidence="11" id="KW-0234">DNA repair</keyword>
<keyword evidence="9" id="KW-0408">Iron</keyword>
<gene>
    <name evidence="13" type="ORF">Fuma_05976</name>
</gene>
<evidence type="ECO:0000256" key="4">
    <source>
        <dbReference type="ARBA" id="ARBA00019403"/>
    </source>
</evidence>
<dbReference type="GO" id="GO:0006281">
    <property type="term" value="P:DNA repair"/>
    <property type="evidence" value="ECO:0007669"/>
    <property type="project" value="UniProtKB-KW"/>
</dbReference>